<dbReference type="InterPro" id="IPR018711">
    <property type="entry name" value="NAGPA"/>
</dbReference>
<organism evidence="4 5">
    <name type="scientific">Saccharothrix carnea</name>
    <dbReference type="NCBI Taxonomy" id="1280637"/>
    <lineage>
        <taxon>Bacteria</taxon>
        <taxon>Bacillati</taxon>
        <taxon>Actinomycetota</taxon>
        <taxon>Actinomycetes</taxon>
        <taxon>Pseudonocardiales</taxon>
        <taxon>Pseudonocardiaceae</taxon>
        <taxon>Saccharothrix</taxon>
    </lineage>
</organism>
<dbReference type="Proteomes" id="UP000241118">
    <property type="component" value="Unassembled WGS sequence"/>
</dbReference>
<name>A0A2P8IHE6_SACCR</name>
<dbReference type="RefSeq" id="WP_245949563.1">
    <property type="nucleotide sequence ID" value="NZ_PYAX01000001.1"/>
</dbReference>
<dbReference type="PANTHER" id="PTHR40446">
    <property type="entry name" value="N-ACETYLGLUCOSAMINE-1-PHOSPHODIESTER ALPHA-N-ACETYLGLUCOSAMINIDASE"/>
    <property type="match status" value="1"/>
</dbReference>
<feature type="chain" id="PRO_5015116920" evidence="2">
    <location>
        <begin position="28"/>
        <end position="438"/>
    </location>
</feature>
<feature type="signal peptide" evidence="2">
    <location>
        <begin position="1"/>
        <end position="27"/>
    </location>
</feature>
<dbReference type="AlphaFoldDB" id="A0A2P8IHE6"/>
<gene>
    <name evidence="4" type="ORF">B0I31_101114</name>
</gene>
<evidence type="ECO:0000256" key="1">
    <source>
        <dbReference type="SAM" id="MobiDB-lite"/>
    </source>
</evidence>
<proteinExistence type="predicted"/>
<keyword evidence="2" id="KW-0732">Signal</keyword>
<dbReference type="PANTHER" id="PTHR40446:SF2">
    <property type="entry name" value="N-ACETYLGLUCOSAMINE-1-PHOSPHODIESTER ALPHA-N-ACETYLGLUCOSAMINIDASE"/>
    <property type="match status" value="1"/>
</dbReference>
<evidence type="ECO:0000313" key="4">
    <source>
        <dbReference type="EMBL" id="PSL57900.1"/>
    </source>
</evidence>
<reference evidence="4 5" key="1">
    <citation type="submission" date="2018-03" db="EMBL/GenBank/DDBJ databases">
        <title>Genomic Encyclopedia of Type Strains, Phase III (KMG-III): the genomes of soil and plant-associated and newly described type strains.</title>
        <authorList>
            <person name="Whitman W."/>
        </authorList>
    </citation>
    <scope>NUCLEOTIDE SEQUENCE [LARGE SCALE GENOMIC DNA]</scope>
    <source>
        <strain evidence="4 5">CGMCC 4.7097</strain>
    </source>
</reference>
<accession>A0A2P8IHE6</accession>
<protein>
    <submittedName>
        <fullName evidence="4">Uncharacterized protein DUF2233</fullName>
    </submittedName>
</protein>
<comment type="caution">
    <text evidence="4">The sequence shown here is derived from an EMBL/GenBank/DDBJ whole genome shotgun (WGS) entry which is preliminary data.</text>
</comment>
<dbReference type="EMBL" id="PYAX01000001">
    <property type="protein sequence ID" value="PSL57900.1"/>
    <property type="molecule type" value="Genomic_DNA"/>
</dbReference>
<keyword evidence="5" id="KW-1185">Reference proteome</keyword>
<sequence>MFPRPRPAALAGALVFALATAAPTAHAEPPPPTTAVDLPGVAVAPAVDPARRIETARSTRPVAPGVSLSSFDWYEPGGAGGWIRGDALTVDLTAGTKVDYLHPGHVAAAEPLSAQANRTRAVAAVNGDFFDINNSNAPRGVGVQDGRTVKSPVAGHRRAVGLDAAGVGRVMEVFFDGRITRADGSSIRLHQLNSAAVESGGVGLFDPIWGSYSRSRAVQGASRVTELVVRAGVVTERRDRAGDDPIPADGQVLVGREAGADALAAVGVGERITVEHTTKADDGSALRAAIGGNQLLLKDGEVVAPADPLHPRTAVGFSADGKKMFLLTVDGRQGAYLLGLNLQDVASILKEMGAHNALNLDGGGSSTLLARTPGADTVSVENTPSDGGERPVPNGLALYAPTGSGSLTGFWVRTAIDPRGAPGSDPCRAVTPTGCSRG</sequence>
<feature type="region of interest" description="Disordered" evidence="1">
    <location>
        <begin position="376"/>
        <end position="396"/>
    </location>
</feature>
<evidence type="ECO:0000313" key="5">
    <source>
        <dbReference type="Proteomes" id="UP000241118"/>
    </source>
</evidence>
<feature type="domain" description="Phosphodiester glycosidase" evidence="3">
    <location>
        <begin position="226"/>
        <end position="398"/>
    </location>
</feature>
<evidence type="ECO:0000256" key="2">
    <source>
        <dbReference type="SAM" id="SignalP"/>
    </source>
</evidence>
<dbReference type="Pfam" id="PF09992">
    <property type="entry name" value="NAGPA"/>
    <property type="match status" value="1"/>
</dbReference>
<evidence type="ECO:0000259" key="3">
    <source>
        <dbReference type="Pfam" id="PF09992"/>
    </source>
</evidence>